<gene>
    <name evidence="3" type="ORF">DIATSA_LOCUS7049</name>
</gene>
<reference evidence="3" key="2">
    <citation type="submission" date="2022-10" db="EMBL/GenBank/DDBJ databases">
        <authorList>
            <consortium name="ENA_rothamsted_submissions"/>
            <consortium name="culmorum"/>
            <person name="King R."/>
        </authorList>
    </citation>
    <scope>NUCLEOTIDE SEQUENCE</scope>
</reference>
<keyword evidence="4" id="KW-1185">Reference proteome</keyword>
<feature type="chain" id="PRO_5040470329" evidence="2">
    <location>
        <begin position="21"/>
        <end position="182"/>
    </location>
</feature>
<name>A0A9N9WF38_9NEOP</name>
<feature type="signal peptide" evidence="2">
    <location>
        <begin position="1"/>
        <end position="20"/>
    </location>
</feature>
<accession>A0A9N9WF38</accession>
<reference evidence="3" key="1">
    <citation type="submission" date="2021-12" db="EMBL/GenBank/DDBJ databases">
        <authorList>
            <person name="King R."/>
        </authorList>
    </citation>
    <scope>NUCLEOTIDE SEQUENCE</scope>
</reference>
<keyword evidence="2" id="KW-0732">Signal</keyword>
<evidence type="ECO:0000313" key="3">
    <source>
        <dbReference type="EMBL" id="CAG9789303.1"/>
    </source>
</evidence>
<feature type="compositionally biased region" description="Polar residues" evidence="1">
    <location>
        <begin position="109"/>
        <end position="121"/>
    </location>
</feature>
<dbReference type="EMBL" id="OU893333">
    <property type="protein sequence ID" value="CAG9789303.1"/>
    <property type="molecule type" value="Genomic_DNA"/>
</dbReference>
<evidence type="ECO:0000313" key="4">
    <source>
        <dbReference type="Proteomes" id="UP001153714"/>
    </source>
</evidence>
<feature type="region of interest" description="Disordered" evidence="1">
    <location>
        <begin position="76"/>
        <end position="98"/>
    </location>
</feature>
<evidence type="ECO:0000256" key="1">
    <source>
        <dbReference type="SAM" id="MobiDB-lite"/>
    </source>
</evidence>
<evidence type="ECO:0000256" key="2">
    <source>
        <dbReference type="SAM" id="SignalP"/>
    </source>
</evidence>
<organism evidence="3 4">
    <name type="scientific">Diatraea saccharalis</name>
    <name type="common">sugarcane borer</name>
    <dbReference type="NCBI Taxonomy" id="40085"/>
    <lineage>
        <taxon>Eukaryota</taxon>
        <taxon>Metazoa</taxon>
        <taxon>Ecdysozoa</taxon>
        <taxon>Arthropoda</taxon>
        <taxon>Hexapoda</taxon>
        <taxon>Insecta</taxon>
        <taxon>Pterygota</taxon>
        <taxon>Neoptera</taxon>
        <taxon>Endopterygota</taxon>
        <taxon>Lepidoptera</taxon>
        <taxon>Glossata</taxon>
        <taxon>Ditrysia</taxon>
        <taxon>Pyraloidea</taxon>
        <taxon>Crambidae</taxon>
        <taxon>Crambinae</taxon>
        <taxon>Diatraea</taxon>
    </lineage>
</organism>
<dbReference type="Proteomes" id="UP001153714">
    <property type="component" value="Chromosome 2"/>
</dbReference>
<protein>
    <submittedName>
        <fullName evidence="3">Uncharacterized protein</fullName>
    </submittedName>
</protein>
<feature type="region of interest" description="Disordered" evidence="1">
    <location>
        <begin position="103"/>
        <end position="122"/>
    </location>
</feature>
<dbReference type="AlphaFoldDB" id="A0A9N9WF38"/>
<proteinExistence type="predicted"/>
<sequence>MVALLAALLCTAQHWCFVQSTSSVECRLSLILSTKQAEVLAVTITLLRNRLALEPDVELGEMRAQNERLEKQIAEASSTLAPSEGPTDVDDGDDKRITEDKSTPLAIQDQEQQPSTSTCNASDGDYRLAALDKIDDAVGQSTSGEENILAALDTIDFNDTIVDNKLANVQEVLKKNGYQVHG</sequence>